<sequence>DPGFLSGKSLQVDLVTKYEVEQANWFIRSMRAIGYFFSGMWNSAVDIVKG</sequence>
<dbReference type="AlphaFoldDB" id="A0A9X7AG76"/>
<name>A0A9X7AG76_BACTU</name>
<keyword evidence="1" id="KW-0645">Protease</keyword>
<protein>
    <submittedName>
        <fullName evidence="1">D-alanyl-D-alanine carboxypeptidase</fullName>
    </submittedName>
</protein>
<accession>A0A9X7AG76</accession>
<proteinExistence type="predicted"/>
<organism evidence="1 2">
    <name type="scientific">Bacillus thuringiensis</name>
    <dbReference type="NCBI Taxonomy" id="1428"/>
    <lineage>
        <taxon>Bacteria</taxon>
        <taxon>Bacillati</taxon>
        <taxon>Bacillota</taxon>
        <taxon>Bacilli</taxon>
        <taxon>Bacillales</taxon>
        <taxon>Bacillaceae</taxon>
        <taxon>Bacillus</taxon>
        <taxon>Bacillus cereus group</taxon>
    </lineage>
</organism>
<evidence type="ECO:0000313" key="1">
    <source>
        <dbReference type="EMBL" id="PFT31006.1"/>
    </source>
</evidence>
<dbReference type="GO" id="GO:0004180">
    <property type="term" value="F:carboxypeptidase activity"/>
    <property type="evidence" value="ECO:0007669"/>
    <property type="project" value="UniProtKB-KW"/>
</dbReference>
<gene>
    <name evidence="1" type="ORF">COK72_32410</name>
</gene>
<dbReference type="EMBL" id="NVCO01000168">
    <property type="protein sequence ID" value="PFT31006.1"/>
    <property type="molecule type" value="Genomic_DNA"/>
</dbReference>
<comment type="caution">
    <text evidence="1">The sequence shown here is derived from an EMBL/GenBank/DDBJ whole genome shotgun (WGS) entry which is preliminary data.</text>
</comment>
<keyword evidence="1" id="KW-0121">Carboxypeptidase</keyword>
<evidence type="ECO:0000313" key="2">
    <source>
        <dbReference type="Proteomes" id="UP000226106"/>
    </source>
</evidence>
<dbReference type="Proteomes" id="UP000226106">
    <property type="component" value="Unassembled WGS sequence"/>
</dbReference>
<keyword evidence="1" id="KW-0378">Hydrolase</keyword>
<feature type="non-terminal residue" evidence="1">
    <location>
        <position position="1"/>
    </location>
</feature>
<reference evidence="1 2" key="1">
    <citation type="submission" date="2017-09" db="EMBL/GenBank/DDBJ databases">
        <title>Large-scale bioinformatics analysis of Bacillus genomes uncovers conserved roles of natural products in bacterial physiology.</title>
        <authorList>
            <consortium name="Agbiome Team Llc"/>
            <person name="Bleich R.M."/>
            <person name="Grubbs K.J."/>
            <person name="Santa Maria K.C."/>
            <person name="Allen S.E."/>
            <person name="Farag S."/>
            <person name="Shank E.A."/>
            <person name="Bowers A."/>
        </authorList>
    </citation>
    <scope>NUCLEOTIDE SEQUENCE [LARGE SCALE GENOMIC DNA]</scope>
    <source>
        <strain evidence="1 2">AFS065400</strain>
    </source>
</reference>